<protein>
    <recommendedName>
        <fullName evidence="4">Two-component sensor histidine kinase</fullName>
    </recommendedName>
</protein>
<dbReference type="RefSeq" id="WP_110000250.1">
    <property type="nucleotide sequence ID" value="NZ_QGTZ01000007.1"/>
</dbReference>
<sequence length="208" mass="24056">MIPPGSAKRTIFNSIRFKLITGLFVIIFPMIIFLIYNNLYSIKVVRNQVAQSNSNLVNLYMNLSDAILDDIDRYLYKVISEDSGLQSLARPDETHPDLYNIGTYLLFRQFIEDSVYYKSLDYFFAYSAVNDDLVFAPKPTGHAYTWNQPIREEIVHLLQNKDTQASLLRDKWFVTKIAGTDYLICLLRQVEANSGHSELSIICFIIYN</sequence>
<reference evidence="2 3" key="1">
    <citation type="submission" date="2018-05" db="EMBL/GenBank/DDBJ databases">
        <title>Freshwater and sediment microbial communities from various areas in North America, analyzing microbe dynamics in response to fracking.</title>
        <authorList>
            <person name="Lamendella R."/>
        </authorList>
    </citation>
    <scope>NUCLEOTIDE SEQUENCE [LARGE SCALE GENOMIC DNA]</scope>
    <source>
        <strain evidence="2 3">DB-3</strain>
    </source>
</reference>
<keyword evidence="1" id="KW-0812">Transmembrane</keyword>
<keyword evidence="1" id="KW-1133">Transmembrane helix</keyword>
<gene>
    <name evidence="2" type="ORF">DET56_107281</name>
</gene>
<comment type="caution">
    <text evidence="2">The sequence shown here is derived from an EMBL/GenBank/DDBJ whole genome shotgun (WGS) entry which is preliminary data.</text>
</comment>
<organism evidence="2 3">
    <name type="scientific">Paenibacillus pabuli</name>
    <dbReference type="NCBI Taxonomy" id="1472"/>
    <lineage>
        <taxon>Bacteria</taxon>
        <taxon>Bacillati</taxon>
        <taxon>Bacillota</taxon>
        <taxon>Bacilli</taxon>
        <taxon>Bacillales</taxon>
        <taxon>Paenibacillaceae</taxon>
        <taxon>Paenibacillus</taxon>
    </lineage>
</organism>
<evidence type="ECO:0000256" key="1">
    <source>
        <dbReference type="SAM" id="Phobius"/>
    </source>
</evidence>
<dbReference type="AlphaFoldDB" id="A0A855Y5N5"/>
<name>A0A855Y5N5_9BACL</name>
<dbReference type="Proteomes" id="UP000247078">
    <property type="component" value="Unassembled WGS sequence"/>
</dbReference>
<feature type="transmembrane region" description="Helical" evidence="1">
    <location>
        <begin position="15"/>
        <end position="36"/>
    </location>
</feature>
<evidence type="ECO:0000313" key="2">
    <source>
        <dbReference type="EMBL" id="PWW38879.1"/>
    </source>
</evidence>
<evidence type="ECO:0008006" key="4">
    <source>
        <dbReference type="Google" id="ProtNLM"/>
    </source>
</evidence>
<dbReference type="EMBL" id="QGTZ01000007">
    <property type="protein sequence ID" value="PWW38879.1"/>
    <property type="molecule type" value="Genomic_DNA"/>
</dbReference>
<proteinExistence type="predicted"/>
<keyword evidence="1" id="KW-0472">Membrane</keyword>
<evidence type="ECO:0000313" key="3">
    <source>
        <dbReference type="Proteomes" id="UP000247078"/>
    </source>
</evidence>
<accession>A0A855Y5N5</accession>